<name>K6ZJY1_9ALTE</name>
<reference evidence="3" key="1">
    <citation type="journal article" date="2014" name="Environ. Microbiol.">
        <title>Comparative genomics of the marine bacterial genus Glaciecola reveals the high degree of genomic diversity and genomic characteristic for cold adaptation.</title>
        <authorList>
            <person name="Qin Q.L."/>
            <person name="Xie B.B."/>
            <person name="Yu Y."/>
            <person name="Shu Y.L."/>
            <person name="Rong J.C."/>
            <person name="Zhang Y.J."/>
            <person name="Zhao D.L."/>
            <person name="Chen X.L."/>
            <person name="Zhang X.Y."/>
            <person name="Chen B."/>
            <person name="Zhou B.C."/>
            <person name="Zhang Y.Z."/>
        </authorList>
    </citation>
    <scope>NUCLEOTIDE SEQUENCE [LARGE SCALE GENOMIC DNA]</scope>
    <source>
        <strain evidence="3">ACAM 615</strain>
    </source>
</reference>
<organism evidence="2 3">
    <name type="scientific">Brumicola pallidula DSM 14239 = ACAM 615</name>
    <dbReference type="NCBI Taxonomy" id="1121922"/>
    <lineage>
        <taxon>Bacteria</taxon>
        <taxon>Pseudomonadati</taxon>
        <taxon>Pseudomonadota</taxon>
        <taxon>Gammaproteobacteria</taxon>
        <taxon>Alteromonadales</taxon>
        <taxon>Alteromonadaceae</taxon>
        <taxon>Brumicola</taxon>
    </lineage>
</organism>
<proteinExistence type="predicted"/>
<gene>
    <name evidence="2" type="ORF">GPAL_3812</name>
</gene>
<comment type="caution">
    <text evidence="2">The sequence shown here is derived from an EMBL/GenBank/DDBJ whole genome shotgun (WGS) entry which is preliminary data.</text>
</comment>
<evidence type="ECO:0000313" key="3">
    <source>
        <dbReference type="Proteomes" id="UP000006251"/>
    </source>
</evidence>
<keyword evidence="3" id="KW-1185">Reference proteome</keyword>
<dbReference type="EMBL" id="BAEQ01000065">
    <property type="protein sequence ID" value="GAC30652.1"/>
    <property type="molecule type" value="Genomic_DNA"/>
</dbReference>
<feature type="chain" id="PRO_5003898365" evidence="1">
    <location>
        <begin position="21"/>
        <end position="54"/>
    </location>
</feature>
<sequence>MKNKIQFFSLFCMLSVLSSASSKTELFEGENLITPFSNELSDWDVYKKQGIRSR</sequence>
<keyword evidence="1" id="KW-0732">Signal</keyword>
<dbReference type="AlphaFoldDB" id="K6ZJY1"/>
<evidence type="ECO:0000313" key="2">
    <source>
        <dbReference type="EMBL" id="GAC30652.1"/>
    </source>
</evidence>
<dbReference type="Proteomes" id="UP000006251">
    <property type="component" value="Unassembled WGS sequence"/>
</dbReference>
<protein>
    <submittedName>
        <fullName evidence="2">Uncharacterized protein</fullName>
    </submittedName>
</protein>
<accession>K6ZJY1</accession>
<evidence type="ECO:0000256" key="1">
    <source>
        <dbReference type="SAM" id="SignalP"/>
    </source>
</evidence>
<feature type="signal peptide" evidence="1">
    <location>
        <begin position="1"/>
        <end position="20"/>
    </location>
</feature>